<dbReference type="InParanoid" id="F6VYZ5"/>
<feature type="region of interest" description="Disordered" evidence="13">
    <location>
        <begin position="113"/>
        <end position="142"/>
    </location>
</feature>
<keyword evidence="3 12" id="KW-0853">WD repeat</keyword>
<dbReference type="GO" id="GO:0045503">
    <property type="term" value="F:dynein light chain binding"/>
    <property type="evidence" value="ECO:0000318"/>
    <property type="project" value="GO_Central"/>
</dbReference>
<dbReference type="SMART" id="SM00320">
    <property type="entry name" value="WD40"/>
    <property type="match status" value="5"/>
</dbReference>
<keyword evidence="7" id="KW-0206">Cytoskeleton</keyword>
<evidence type="ECO:0000256" key="12">
    <source>
        <dbReference type="PROSITE-ProRule" id="PRU00221"/>
    </source>
</evidence>
<comment type="subcellular location">
    <subcellularLocation>
        <location evidence="1">Cytoplasm</location>
        <location evidence="1">Cytoskeleton</location>
        <location evidence="1">Flagellum axoneme</location>
    </subcellularLocation>
    <subcellularLocation>
        <location evidence="9">Dynein axonemal particle</location>
    </subcellularLocation>
</comment>
<dbReference type="FunFam" id="2.130.10.10:FF:000379">
    <property type="entry name" value="WD repeat domain 78"/>
    <property type="match status" value="1"/>
</dbReference>
<keyword evidence="6" id="KW-0969">Cilium</keyword>
<evidence type="ECO:0000313" key="14">
    <source>
        <dbReference type="Ensembl" id="ENSCINP00000015129.3"/>
    </source>
</evidence>
<evidence type="ECO:0000256" key="8">
    <source>
        <dbReference type="ARBA" id="ARBA00023273"/>
    </source>
</evidence>
<dbReference type="Ensembl" id="ENSCINT00000015129.3">
    <property type="protein sequence ID" value="ENSCINP00000015129.3"/>
    <property type="gene ID" value="ENSCING00000007368.3"/>
</dbReference>
<name>F6VYZ5_CIOIN</name>
<evidence type="ECO:0000256" key="7">
    <source>
        <dbReference type="ARBA" id="ARBA00023212"/>
    </source>
</evidence>
<keyword evidence="4" id="KW-0677">Repeat</keyword>
<dbReference type="InterPro" id="IPR001680">
    <property type="entry name" value="WD40_rpt"/>
</dbReference>
<dbReference type="GO" id="GO:0003341">
    <property type="term" value="P:cilium movement"/>
    <property type="evidence" value="ECO:0000318"/>
    <property type="project" value="GO_Central"/>
</dbReference>
<keyword evidence="15" id="KW-1185">Reference proteome</keyword>
<dbReference type="Proteomes" id="UP000008144">
    <property type="component" value="Chromosome 8"/>
</dbReference>
<dbReference type="Pfam" id="PF00400">
    <property type="entry name" value="WD40"/>
    <property type="match status" value="2"/>
</dbReference>
<reference evidence="14" key="4">
    <citation type="submission" date="2025-09" db="UniProtKB">
        <authorList>
            <consortium name="Ensembl"/>
        </authorList>
    </citation>
    <scope>IDENTIFICATION</scope>
</reference>
<evidence type="ECO:0000256" key="13">
    <source>
        <dbReference type="SAM" id="MobiDB-lite"/>
    </source>
</evidence>
<reference evidence="14" key="3">
    <citation type="submission" date="2025-08" db="UniProtKB">
        <authorList>
            <consortium name="Ensembl"/>
        </authorList>
    </citation>
    <scope>IDENTIFICATION</scope>
</reference>
<dbReference type="GO" id="GO:0005858">
    <property type="term" value="C:axonemal dynein complex"/>
    <property type="evidence" value="ECO:0000318"/>
    <property type="project" value="GO_Central"/>
</dbReference>
<feature type="compositionally biased region" description="Polar residues" evidence="13">
    <location>
        <begin position="22"/>
        <end position="38"/>
    </location>
</feature>
<dbReference type="InterPro" id="IPR050687">
    <property type="entry name" value="Dynein_IC"/>
</dbReference>
<evidence type="ECO:0000256" key="2">
    <source>
        <dbReference type="ARBA" id="ARBA00022490"/>
    </source>
</evidence>
<dbReference type="GeneTree" id="ENSGT00940000156209"/>
<feature type="region of interest" description="Disordered" evidence="13">
    <location>
        <begin position="1"/>
        <end position="46"/>
    </location>
</feature>
<evidence type="ECO:0000256" key="5">
    <source>
        <dbReference type="ARBA" id="ARBA00022846"/>
    </source>
</evidence>
<reference evidence="15" key="1">
    <citation type="journal article" date="2002" name="Science">
        <title>The draft genome of Ciona intestinalis: insights into chordate and vertebrate origins.</title>
        <authorList>
            <person name="Dehal P."/>
            <person name="Satou Y."/>
            <person name="Campbell R.K."/>
            <person name="Chapman J."/>
            <person name="Degnan B."/>
            <person name="De Tomaso A."/>
            <person name="Davidson B."/>
            <person name="Di Gregorio A."/>
            <person name="Gelpke M."/>
            <person name="Goodstein D.M."/>
            <person name="Harafuji N."/>
            <person name="Hastings K.E."/>
            <person name="Ho I."/>
            <person name="Hotta K."/>
            <person name="Huang W."/>
            <person name="Kawashima T."/>
            <person name="Lemaire P."/>
            <person name="Martinez D."/>
            <person name="Meinertzhagen I.A."/>
            <person name="Necula S."/>
            <person name="Nonaka M."/>
            <person name="Putnam N."/>
            <person name="Rash S."/>
            <person name="Saiga H."/>
            <person name="Satake M."/>
            <person name="Terry A."/>
            <person name="Yamada L."/>
            <person name="Wang H.G."/>
            <person name="Awazu S."/>
            <person name="Azumi K."/>
            <person name="Boore J."/>
            <person name="Branno M."/>
            <person name="Chin-Bow S."/>
            <person name="DeSantis R."/>
            <person name="Doyle S."/>
            <person name="Francino P."/>
            <person name="Keys D.N."/>
            <person name="Haga S."/>
            <person name="Hayashi H."/>
            <person name="Hino K."/>
            <person name="Imai K.S."/>
            <person name="Inaba K."/>
            <person name="Kano S."/>
            <person name="Kobayashi K."/>
            <person name="Kobayashi M."/>
            <person name="Lee B.I."/>
            <person name="Makabe K.W."/>
            <person name="Manohar C."/>
            <person name="Matassi G."/>
            <person name="Medina M."/>
            <person name="Mochizuki Y."/>
            <person name="Mount S."/>
            <person name="Morishita T."/>
            <person name="Miura S."/>
            <person name="Nakayama A."/>
            <person name="Nishizaka S."/>
            <person name="Nomoto H."/>
            <person name="Ohta F."/>
            <person name="Oishi K."/>
            <person name="Rigoutsos I."/>
            <person name="Sano M."/>
            <person name="Sasaki A."/>
            <person name="Sasakura Y."/>
            <person name="Shoguchi E."/>
            <person name="Shin-i T."/>
            <person name="Spagnuolo A."/>
            <person name="Stainier D."/>
            <person name="Suzuki M.M."/>
            <person name="Tassy O."/>
            <person name="Takatori N."/>
            <person name="Tokuoka M."/>
            <person name="Yagi K."/>
            <person name="Yoshizaki F."/>
            <person name="Wada S."/>
            <person name="Zhang C."/>
            <person name="Hyatt P.D."/>
            <person name="Larimer F."/>
            <person name="Detter C."/>
            <person name="Doggett N."/>
            <person name="Glavina T."/>
            <person name="Hawkins T."/>
            <person name="Richardson P."/>
            <person name="Lucas S."/>
            <person name="Kohara Y."/>
            <person name="Levine M."/>
            <person name="Satoh N."/>
            <person name="Rokhsar D.S."/>
        </authorList>
    </citation>
    <scope>NUCLEOTIDE SEQUENCE [LARGE SCALE GENOMIC DNA]</scope>
</reference>
<dbReference type="FunFam" id="2.130.10.10:FF:000373">
    <property type="entry name" value="WD repeat domain 78"/>
    <property type="match status" value="1"/>
</dbReference>
<organism evidence="14 15">
    <name type="scientific">Ciona intestinalis</name>
    <name type="common">Transparent sea squirt</name>
    <name type="synonym">Ascidia intestinalis</name>
    <dbReference type="NCBI Taxonomy" id="7719"/>
    <lineage>
        <taxon>Eukaryota</taxon>
        <taxon>Metazoa</taxon>
        <taxon>Chordata</taxon>
        <taxon>Tunicata</taxon>
        <taxon>Ascidiacea</taxon>
        <taxon>Phlebobranchia</taxon>
        <taxon>Cionidae</taxon>
        <taxon>Ciona</taxon>
    </lineage>
</organism>
<sequence length="778" mass="86422">MKKSSIMNTKSQSRFTSRRSDISVSHTHSRRSVTLSESKLTDGKSAGGQRLGLIVLDEDGNDVTPKPLHSYDPTVQKSGFFGSDNQSTVGTPTDVMSFTSVYQSFAQPFSRSIYGSTSNRSAKSKRSSIESSGEITESGPEVTTGFADVMTVRREEVEDLTDEDLNKMVDVILEETDTIWMFEQKGIAVSEESEESQIIQTKNTAYEELCKTKEGNDRFAERGMQTFNFAQKHKEIQAEKVGLTDAAINVTSWDMYDTYASKEEPPTSDSNEGIIEKRGRSLGGGGERRGSRDGSVGTSRVTGRCLWGGKGGPLFLIIPTGVNPQWEKISNSESILKHLVVMERVVTENIYQPKQATYRGMSVLIDPDKEMEDAENATGGGSPDIMTAIGPTIDRLWSYSSPMTKGRNVSSMTWNKVNPDILAVGYGQFGFNEQNKNKGSLTCCWNLKNPEFPERVFHSKASVTALDFSSVYPNLLAVGLYDGTVCIYNVRNMTDQPVVDSFDCTGKHSSPVWQLCWIERERGLGEDRSEILISISADGRVVQWSIRKGFECSDLMKLKRTGSKNPQKKKEKAEALISRQAPGMCFDFHAKDSNMYLAGTEEGLIHKCSCSYNEQFLDTYTGHTGPLYKVRWSPYCPDVFLSCSSDWSIRLWKQTELKPVLNFFSTTKAVHDICWSPYSSTVFCAVNEGAVEIWDLKTNTLDPLITNLASPGMKFSCAIFSLNSNSVLVGDSDGHVSVYQLRNMSDKNEDKDASALSNIMNSTISSQVDKNSDEKRKE</sequence>
<feature type="repeat" description="WD" evidence="12">
    <location>
        <begin position="620"/>
        <end position="653"/>
    </location>
</feature>
<dbReference type="PANTHER" id="PTHR12442:SF12">
    <property type="entry name" value="DYNEIN AXONEMAL INTERMEDIATE CHAIN 4"/>
    <property type="match status" value="1"/>
</dbReference>
<dbReference type="SUPFAM" id="SSF50978">
    <property type="entry name" value="WD40 repeat-like"/>
    <property type="match status" value="1"/>
</dbReference>
<dbReference type="InterPro" id="IPR036322">
    <property type="entry name" value="WD40_repeat_dom_sf"/>
</dbReference>
<protein>
    <recommendedName>
        <fullName evidence="10">Dynein axonemal intermediate chain 4</fullName>
    </recommendedName>
    <alternativeName>
        <fullName evidence="11">WD repeat-containing protein 78</fullName>
    </alternativeName>
</protein>
<dbReference type="OMA" id="VFVWSIK"/>
<dbReference type="InterPro" id="IPR015943">
    <property type="entry name" value="WD40/YVTN_repeat-like_dom_sf"/>
</dbReference>
<dbReference type="GO" id="GO:0045504">
    <property type="term" value="F:dynein heavy chain binding"/>
    <property type="evidence" value="ECO:0000318"/>
    <property type="project" value="GO_Central"/>
</dbReference>
<dbReference type="FunCoup" id="F6VYZ5">
    <property type="interactions" value="21"/>
</dbReference>
<dbReference type="Gene3D" id="2.130.10.10">
    <property type="entry name" value="YVTN repeat-like/Quinoprotein amine dehydrogenase"/>
    <property type="match status" value="2"/>
</dbReference>
<evidence type="ECO:0000256" key="6">
    <source>
        <dbReference type="ARBA" id="ARBA00023069"/>
    </source>
</evidence>
<feature type="compositionally biased region" description="Polar residues" evidence="13">
    <location>
        <begin position="1"/>
        <end position="15"/>
    </location>
</feature>
<feature type="region of interest" description="Disordered" evidence="13">
    <location>
        <begin position="259"/>
        <end position="302"/>
    </location>
</feature>
<evidence type="ECO:0000256" key="10">
    <source>
        <dbReference type="ARBA" id="ARBA00040002"/>
    </source>
</evidence>
<evidence type="ECO:0000256" key="11">
    <source>
        <dbReference type="ARBA" id="ARBA00041557"/>
    </source>
</evidence>
<evidence type="ECO:0000313" key="15">
    <source>
        <dbReference type="Proteomes" id="UP000008144"/>
    </source>
</evidence>
<accession>F6VYZ5</accession>
<evidence type="ECO:0000256" key="4">
    <source>
        <dbReference type="ARBA" id="ARBA00022737"/>
    </source>
</evidence>
<keyword evidence="2" id="KW-0963">Cytoplasm</keyword>
<keyword evidence="5" id="KW-0282">Flagellum</keyword>
<dbReference type="HOGENOM" id="CLU_015820_0_0_1"/>
<dbReference type="PROSITE" id="PS50082">
    <property type="entry name" value="WD_REPEATS_2"/>
    <property type="match status" value="2"/>
</dbReference>
<dbReference type="AlphaFoldDB" id="F6VYZ5"/>
<keyword evidence="8" id="KW-0966">Cell projection</keyword>
<feature type="repeat" description="WD" evidence="12">
    <location>
        <begin position="663"/>
        <end position="698"/>
    </location>
</feature>
<evidence type="ECO:0000256" key="1">
    <source>
        <dbReference type="ARBA" id="ARBA00004611"/>
    </source>
</evidence>
<dbReference type="PROSITE" id="PS50294">
    <property type="entry name" value="WD_REPEATS_REGION"/>
    <property type="match status" value="1"/>
</dbReference>
<evidence type="ECO:0000256" key="3">
    <source>
        <dbReference type="ARBA" id="ARBA00022574"/>
    </source>
</evidence>
<feature type="compositionally biased region" description="Low complexity" evidence="13">
    <location>
        <begin position="129"/>
        <end position="141"/>
    </location>
</feature>
<dbReference type="EMBL" id="EAAA01002686">
    <property type="status" value="NOT_ANNOTATED_CDS"/>
    <property type="molecule type" value="Genomic_DNA"/>
</dbReference>
<dbReference type="PANTHER" id="PTHR12442">
    <property type="entry name" value="DYNEIN INTERMEDIATE CHAIN"/>
    <property type="match status" value="1"/>
</dbReference>
<dbReference type="STRING" id="7719.ENSCINP00000015129"/>
<reference evidence="14" key="2">
    <citation type="journal article" date="2008" name="Genome Biol.">
        <title>Improved genome assembly and evidence-based global gene model set for the chordate Ciona intestinalis: new insight into intron and operon populations.</title>
        <authorList>
            <person name="Satou Y."/>
            <person name="Mineta K."/>
            <person name="Ogasawara M."/>
            <person name="Sasakura Y."/>
            <person name="Shoguchi E."/>
            <person name="Ueno K."/>
            <person name="Yamada L."/>
            <person name="Matsumoto J."/>
            <person name="Wasserscheid J."/>
            <person name="Dewar K."/>
            <person name="Wiley G.B."/>
            <person name="Macmil S.L."/>
            <person name="Roe B.A."/>
            <person name="Zeller R.W."/>
            <person name="Hastings K.E."/>
            <person name="Lemaire P."/>
            <person name="Lindquist E."/>
            <person name="Endo T."/>
            <person name="Hotta K."/>
            <person name="Inaba K."/>
        </authorList>
    </citation>
    <scope>NUCLEOTIDE SEQUENCE [LARGE SCALE GENOMIC DNA]</scope>
    <source>
        <strain evidence="14">wild type</strain>
    </source>
</reference>
<proteinExistence type="predicted"/>
<dbReference type="GO" id="GO:0120293">
    <property type="term" value="C:dynein axonemal particle"/>
    <property type="evidence" value="ECO:0007669"/>
    <property type="project" value="UniProtKB-SubCell"/>
</dbReference>
<evidence type="ECO:0000256" key="9">
    <source>
        <dbReference type="ARBA" id="ARBA00024190"/>
    </source>
</evidence>